<accession>A0ABR8DNZ8</accession>
<evidence type="ECO:0000313" key="1">
    <source>
        <dbReference type="EMBL" id="MBD2531182.1"/>
    </source>
</evidence>
<comment type="caution">
    <text evidence="1">The sequence shown here is derived from an EMBL/GenBank/DDBJ whole genome shotgun (WGS) entry which is preliminary data.</text>
</comment>
<organism evidence="1 2">
    <name type="scientific">Nostoc flagelliforme FACHB-838</name>
    <dbReference type="NCBI Taxonomy" id="2692904"/>
    <lineage>
        <taxon>Bacteria</taxon>
        <taxon>Bacillati</taxon>
        <taxon>Cyanobacteriota</taxon>
        <taxon>Cyanophyceae</taxon>
        <taxon>Nostocales</taxon>
        <taxon>Nostocaceae</taxon>
        <taxon>Nostoc</taxon>
    </lineage>
</organism>
<proteinExistence type="predicted"/>
<protein>
    <submittedName>
        <fullName evidence="1">Uncharacterized protein</fullName>
    </submittedName>
</protein>
<evidence type="ECO:0000313" key="2">
    <source>
        <dbReference type="Proteomes" id="UP000623440"/>
    </source>
</evidence>
<sequence length="210" mass="24060">MMPVIRIPDPIYKRLQALAVPFEDTPITVIEKLLNEYEARYQPQQVSETELYTVIEPDSVTNLRHTRVLQAVIGGQEIHQPNWNKIVDEAHEIAIRQGFSVEDLIKLTLSHVVKGEKINSGFHYLPEVNISIQGVDSNLAWRNTLHLMKNLKMPIEIYFEWRDKEGAVYPGEKGNLSWNPEYSDSSFASLVESFESITRSLDSLKIINPS</sequence>
<dbReference type="RefSeq" id="WP_190941883.1">
    <property type="nucleotide sequence ID" value="NZ_JACJSI010000030.1"/>
</dbReference>
<dbReference type="NCBIfam" id="NF047386">
    <property type="entry name" value="T4SS_SepA_fam"/>
    <property type="match status" value="1"/>
</dbReference>
<keyword evidence="2" id="KW-1185">Reference proteome</keyword>
<name>A0ABR8DNZ8_9NOSO</name>
<dbReference type="Proteomes" id="UP000623440">
    <property type="component" value="Unassembled WGS sequence"/>
</dbReference>
<gene>
    <name evidence="1" type="ORF">H6G97_16950</name>
</gene>
<reference evidence="1 2" key="1">
    <citation type="journal article" date="2020" name="ISME J.">
        <title>Comparative genomics reveals insights into cyanobacterial evolution and habitat adaptation.</title>
        <authorList>
            <person name="Chen M.Y."/>
            <person name="Teng W.K."/>
            <person name="Zhao L."/>
            <person name="Hu C.X."/>
            <person name="Zhou Y.K."/>
            <person name="Han B.P."/>
            <person name="Song L.R."/>
            <person name="Shu W.S."/>
        </authorList>
    </citation>
    <scope>NUCLEOTIDE SEQUENCE [LARGE SCALE GENOMIC DNA]</scope>
    <source>
        <strain evidence="1 2">FACHB-838</strain>
    </source>
</reference>
<dbReference type="EMBL" id="JACJSI010000030">
    <property type="protein sequence ID" value="MBD2531182.1"/>
    <property type="molecule type" value="Genomic_DNA"/>
</dbReference>